<evidence type="ECO:0000256" key="1">
    <source>
        <dbReference type="ARBA" id="ARBA00023015"/>
    </source>
</evidence>
<evidence type="ECO:0000256" key="2">
    <source>
        <dbReference type="ARBA" id="ARBA00023125"/>
    </source>
</evidence>
<dbReference type="STRING" id="1298598.JCM21714_4227"/>
<organism evidence="6 7">
    <name type="scientific">Gracilibacillus boraciitolerans JCM 21714</name>
    <dbReference type="NCBI Taxonomy" id="1298598"/>
    <lineage>
        <taxon>Bacteria</taxon>
        <taxon>Bacillati</taxon>
        <taxon>Bacillota</taxon>
        <taxon>Bacilli</taxon>
        <taxon>Bacillales</taxon>
        <taxon>Bacillaceae</taxon>
        <taxon>Gracilibacillus</taxon>
    </lineage>
</organism>
<dbReference type="PROSITE" id="PS00356">
    <property type="entry name" value="HTH_LACI_1"/>
    <property type="match status" value="1"/>
</dbReference>
<dbReference type="eggNOG" id="COG1609">
    <property type="taxonomic scope" value="Bacteria"/>
</dbReference>
<dbReference type="Pfam" id="PF13377">
    <property type="entry name" value="Peripla_BP_3"/>
    <property type="match status" value="1"/>
</dbReference>
<keyword evidence="1" id="KW-0805">Transcription regulation</keyword>
<dbReference type="InterPro" id="IPR000843">
    <property type="entry name" value="HTH_LacI"/>
</dbReference>
<dbReference type="InterPro" id="IPR001387">
    <property type="entry name" value="Cro/C1-type_HTH"/>
</dbReference>
<evidence type="ECO:0000313" key="6">
    <source>
        <dbReference type="EMBL" id="GAE95024.1"/>
    </source>
</evidence>
<name>W4VQI3_9BACI</name>
<dbReference type="Gene3D" id="1.10.260.40">
    <property type="entry name" value="lambda repressor-like DNA-binding domains"/>
    <property type="match status" value="1"/>
</dbReference>
<dbReference type="RefSeq" id="WP_035725725.1">
    <property type="nucleotide sequence ID" value="NZ_BAVS01000037.1"/>
</dbReference>
<protein>
    <submittedName>
        <fullName evidence="6">Uncharacterized protein</fullName>
    </submittedName>
</protein>
<dbReference type="PROSITE" id="PS50932">
    <property type="entry name" value="HTH_LACI_2"/>
    <property type="match status" value="1"/>
</dbReference>
<dbReference type="Pfam" id="PF13407">
    <property type="entry name" value="Peripla_BP_4"/>
    <property type="match status" value="1"/>
</dbReference>
<dbReference type="InterPro" id="IPR010982">
    <property type="entry name" value="Lambda_DNA-bd_dom_sf"/>
</dbReference>
<dbReference type="Gene3D" id="3.40.50.2300">
    <property type="match status" value="4"/>
</dbReference>
<dbReference type="PRINTS" id="PR00036">
    <property type="entry name" value="HTHLACI"/>
</dbReference>
<dbReference type="Proteomes" id="UP000019102">
    <property type="component" value="Unassembled WGS sequence"/>
</dbReference>
<feature type="domain" description="HTH cro/C1-type" evidence="5">
    <location>
        <begin position="3"/>
        <end position="46"/>
    </location>
</feature>
<dbReference type="Pfam" id="PF00356">
    <property type="entry name" value="LacI"/>
    <property type="match status" value="1"/>
</dbReference>
<dbReference type="InterPro" id="IPR046335">
    <property type="entry name" value="LacI/GalR-like_sensor"/>
</dbReference>
<proteinExistence type="predicted"/>
<dbReference type="EMBL" id="BAVS01000037">
    <property type="protein sequence ID" value="GAE95024.1"/>
    <property type="molecule type" value="Genomic_DNA"/>
</dbReference>
<dbReference type="OrthoDB" id="9796186at2"/>
<dbReference type="GO" id="GO:0003700">
    <property type="term" value="F:DNA-binding transcription factor activity"/>
    <property type="evidence" value="ECO:0007669"/>
    <property type="project" value="TreeGrafter"/>
</dbReference>
<dbReference type="SUPFAM" id="SSF53822">
    <property type="entry name" value="Periplasmic binding protein-like I"/>
    <property type="match status" value="2"/>
</dbReference>
<accession>W4VQI3</accession>
<evidence type="ECO:0000256" key="3">
    <source>
        <dbReference type="ARBA" id="ARBA00023163"/>
    </source>
</evidence>
<keyword evidence="7" id="KW-1185">Reference proteome</keyword>
<reference evidence="6 7" key="1">
    <citation type="journal article" date="2014" name="Genome Announc.">
        <title>Draft Genome Sequence of the Boron-Tolerant and Moderately Halotolerant Bacterium Gracilibacillus boraciitolerans JCM 21714T.</title>
        <authorList>
            <person name="Ahmed I."/>
            <person name="Oshima K."/>
            <person name="Suda W."/>
            <person name="Kitamura K."/>
            <person name="Iida T."/>
            <person name="Ohmori Y."/>
            <person name="Fujiwara T."/>
            <person name="Hattori M."/>
            <person name="Ohkuma M."/>
        </authorList>
    </citation>
    <scope>NUCLEOTIDE SEQUENCE [LARGE SCALE GENOMIC DNA]</scope>
    <source>
        <strain evidence="6 7">JCM 21714</strain>
    </source>
</reference>
<gene>
    <name evidence="6" type="ORF">JCM21714_4227</name>
</gene>
<dbReference type="SMART" id="SM00354">
    <property type="entry name" value="HTH_LACI"/>
    <property type="match status" value="1"/>
</dbReference>
<dbReference type="AlphaFoldDB" id="W4VQI3"/>
<dbReference type="InterPro" id="IPR025997">
    <property type="entry name" value="SBP_2_dom"/>
</dbReference>
<dbReference type="CDD" id="cd01392">
    <property type="entry name" value="HTH_LacI"/>
    <property type="match status" value="1"/>
</dbReference>
<evidence type="ECO:0000313" key="7">
    <source>
        <dbReference type="Proteomes" id="UP000019102"/>
    </source>
</evidence>
<dbReference type="CDD" id="cd06316">
    <property type="entry name" value="PBP1_ABC_sugar_binding-like"/>
    <property type="match status" value="1"/>
</dbReference>
<dbReference type="PANTHER" id="PTHR30146">
    <property type="entry name" value="LACI-RELATED TRANSCRIPTIONAL REPRESSOR"/>
    <property type="match status" value="1"/>
</dbReference>
<comment type="caution">
    <text evidence="6">The sequence shown here is derived from an EMBL/GenBank/DDBJ whole genome shotgun (WGS) entry which is preliminary data.</text>
</comment>
<feature type="domain" description="HTH lacI-type" evidence="4">
    <location>
        <begin position="2"/>
        <end position="53"/>
    </location>
</feature>
<sequence>MVTIKEIAKRAGVSLATVSHVVNRTRYVSPELVKKVEDVINSLDELPNFIAKKRELSKTSESGFIQIFATNPLNTFQANVLKSIIREVSYTNVVTIHSKDLYEILRNYSFLDSDKCKGQIILIEEKIKSPPIKFHSSLKMLPTVIISESNIQSINSNASVIRTVISDSYNGSYNAVNHLVRNGHNKIALIHEYILNGNDTYYNGEILTGYKDALLDNGIQIDNRYVSEIVNGENALVEYLHNLLYGENPPTALFVINEDVLSVVFKFLNSNNLACPEDISIISYYDTEWYELFSPAVSAVQQDIYMIGKKAIEYIEESSISSHLNIENSNISTVIPTKLHIRSSTSGISRGPFGGEKAAKVDVLNLSENEKLLFSKRKYTAAISFHYTGAAWMELHQLGIKDVFNELGISLLAVTDAHFDPEMQSKQLDSIMAFDPDIIIAISTEDNKTSEAFKRVAKSPSKLVLITNVPRGLTQSDYVSCVSVNEWTHGRLAGSELGNSMRKYNRRNVGFISYDSNFYATNQRDMGAHQILLEEYPDLNIVKEVKFKKEEDVYEDTIQLLKKYPEIQGLYISWEGPATKVLEAVNSIGRKDIIIVTSDLDYSLALNMAEGGNVKAVSAQLPYEQGQAIALVAANALLNKDVPKFIGVEPIKVTCENLLKSWKRIFKRTPPKSIIEAIKNNSYSK</sequence>
<keyword evidence="3" id="KW-0804">Transcription</keyword>
<keyword evidence="2" id="KW-0238">DNA-binding</keyword>
<dbReference type="InterPro" id="IPR028082">
    <property type="entry name" value="Peripla_BP_I"/>
</dbReference>
<dbReference type="eggNOG" id="COG1879">
    <property type="taxonomic scope" value="Bacteria"/>
</dbReference>
<dbReference type="PANTHER" id="PTHR30146:SF109">
    <property type="entry name" value="HTH-TYPE TRANSCRIPTIONAL REGULATOR GALS"/>
    <property type="match status" value="1"/>
</dbReference>
<evidence type="ECO:0000259" key="4">
    <source>
        <dbReference type="PROSITE" id="PS50932"/>
    </source>
</evidence>
<dbReference type="SUPFAM" id="SSF47413">
    <property type="entry name" value="lambda repressor-like DNA-binding domains"/>
    <property type="match status" value="1"/>
</dbReference>
<dbReference type="GO" id="GO:0000976">
    <property type="term" value="F:transcription cis-regulatory region binding"/>
    <property type="evidence" value="ECO:0007669"/>
    <property type="project" value="TreeGrafter"/>
</dbReference>
<dbReference type="PROSITE" id="PS50943">
    <property type="entry name" value="HTH_CROC1"/>
    <property type="match status" value="1"/>
</dbReference>
<evidence type="ECO:0000259" key="5">
    <source>
        <dbReference type="PROSITE" id="PS50943"/>
    </source>
</evidence>